<gene>
    <name evidence="8" type="ORF">AB1Y20_022844</name>
</gene>
<evidence type="ECO:0000256" key="2">
    <source>
        <dbReference type="ARBA" id="ARBA00022692"/>
    </source>
</evidence>
<sequence>MERRGMPPKATPISRQGYLPDLSPLLDEATRARLRVPRSFSSPEVRSPPQLDAALKAYPSRPPDALLLELQQGLLPRESAPAERREGEGSISGTVFNMCSSTLGAGALSLPLAISQTGLLLGPLLLLVTAVATHYSCDLLVSALIQTNARSYEQLTVRLYGKRAGVLVELNIIIFCFGTVVAYTVAVGDILLPLIRMPGVAALCPWLDRSSAMCIVWLLVMLPVSLADSMSQLQCTSLFGVAALSYLVLSVVAHALADSLFDARLDETFELTPHAAPRLVNASEQSVSALAIIMFAFTCQVNVPLLYDELKHRSAPRMRTVSRFAMALCLILYSAIGVAGYADFGGNVQGNLLDNYSIGWGSLHARMMLPAFMAIALTVLMAYPLNIYPCRYALDVMICGGLGERFRRSRHVAWTLLLSCAGLLTALYVPGINVVFQLLGGTSSAFVCFMLPAAFGWSLDLQQVRGAGRLACASLFLAGLAVGIGSTAVTLHTLFEPA</sequence>
<dbReference type="InterPro" id="IPR013057">
    <property type="entry name" value="AA_transpt_TM"/>
</dbReference>
<name>A0AB34JDA6_PRYPA</name>
<comment type="caution">
    <text evidence="8">The sequence shown here is derived from an EMBL/GenBank/DDBJ whole genome shotgun (WGS) entry which is preliminary data.</text>
</comment>
<keyword evidence="9" id="KW-1185">Reference proteome</keyword>
<dbReference type="Pfam" id="PF01490">
    <property type="entry name" value="Aa_trans"/>
    <property type="match status" value="1"/>
</dbReference>
<dbReference type="Proteomes" id="UP001515480">
    <property type="component" value="Unassembled WGS sequence"/>
</dbReference>
<dbReference type="PANTHER" id="PTHR22950">
    <property type="entry name" value="AMINO ACID TRANSPORTER"/>
    <property type="match status" value="1"/>
</dbReference>
<evidence type="ECO:0000256" key="5">
    <source>
        <dbReference type="SAM" id="MobiDB-lite"/>
    </source>
</evidence>
<feature type="transmembrane region" description="Helical" evidence="6">
    <location>
        <begin position="435"/>
        <end position="458"/>
    </location>
</feature>
<keyword evidence="2 6" id="KW-0812">Transmembrane</keyword>
<feature type="transmembrane region" description="Helical" evidence="6">
    <location>
        <begin position="320"/>
        <end position="342"/>
    </location>
</feature>
<evidence type="ECO:0000313" key="9">
    <source>
        <dbReference type="Proteomes" id="UP001515480"/>
    </source>
</evidence>
<accession>A0AB34JDA6</accession>
<evidence type="ECO:0000313" key="8">
    <source>
        <dbReference type="EMBL" id="KAL1519318.1"/>
    </source>
</evidence>
<evidence type="ECO:0000256" key="1">
    <source>
        <dbReference type="ARBA" id="ARBA00004141"/>
    </source>
</evidence>
<feature type="region of interest" description="Disordered" evidence="5">
    <location>
        <begin position="1"/>
        <end position="22"/>
    </location>
</feature>
<feature type="transmembrane region" description="Helical" evidence="6">
    <location>
        <begin position="206"/>
        <end position="226"/>
    </location>
</feature>
<keyword evidence="4 6" id="KW-0472">Membrane</keyword>
<dbReference type="GO" id="GO:0015179">
    <property type="term" value="F:L-amino acid transmembrane transporter activity"/>
    <property type="evidence" value="ECO:0007669"/>
    <property type="project" value="TreeGrafter"/>
</dbReference>
<proteinExistence type="predicted"/>
<feature type="transmembrane region" description="Helical" evidence="6">
    <location>
        <begin position="287"/>
        <end position="308"/>
    </location>
</feature>
<reference evidence="8 9" key="1">
    <citation type="journal article" date="2024" name="Science">
        <title>Giant polyketide synthase enzymes in the biosynthesis of giant marine polyether toxins.</title>
        <authorList>
            <person name="Fallon T.R."/>
            <person name="Shende V.V."/>
            <person name="Wierzbicki I.H."/>
            <person name="Pendleton A.L."/>
            <person name="Watervoot N.F."/>
            <person name="Auber R.P."/>
            <person name="Gonzalez D.J."/>
            <person name="Wisecaver J.H."/>
            <person name="Moore B.S."/>
        </authorList>
    </citation>
    <scope>NUCLEOTIDE SEQUENCE [LARGE SCALE GENOMIC DNA]</scope>
    <source>
        <strain evidence="8 9">12B1</strain>
    </source>
</reference>
<evidence type="ECO:0000259" key="7">
    <source>
        <dbReference type="Pfam" id="PF01490"/>
    </source>
</evidence>
<feature type="transmembrane region" description="Helical" evidence="6">
    <location>
        <begin position="238"/>
        <end position="257"/>
    </location>
</feature>
<protein>
    <recommendedName>
        <fullName evidence="7">Amino acid transporter transmembrane domain-containing protein</fullName>
    </recommendedName>
</protein>
<comment type="subcellular location">
    <subcellularLocation>
        <location evidence="1">Membrane</location>
        <topology evidence="1">Multi-pass membrane protein</topology>
    </subcellularLocation>
</comment>
<organism evidence="8 9">
    <name type="scientific">Prymnesium parvum</name>
    <name type="common">Toxic golden alga</name>
    <dbReference type="NCBI Taxonomy" id="97485"/>
    <lineage>
        <taxon>Eukaryota</taxon>
        <taxon>Haptista</taxon>
        <taxon>Haptophyta</taxon>
        <taxon>Prymnesiophyceae</taxon>
        <taxon>Prymnesiales</taxon>
        <taxon>Prymnesiaceae</taxon>
        <taxon>Prymnesium</taxon>
    </lineage>
</organism>
<keyword evidence="3 6" id="KW-1133">Transmembrane helix</keyword>
<dbReference type="GO" id="GO:0016020">
    <property type="term" value="C:membrane"/>
    <property type="evidence" value="ECO:0007669"/>
    <property type="project" value="UniProtKB-SubCell"/>
</dbReference>
<feature type="transmembrane region" description="Helical" evidence="6">
    <location>
        <begin position="470"/>
        <end position="495"/>
    </location>
</feature>
<dbReference type="PANTHER" id="PTHR22950:SF702">
    <property type="entry name" value="AMINO ACID TRANSPORTER PROTEIN"/>
    <property type="match status" value="1"/>
</dbReference>
<feature type="transmembrane region" description="Helical" evidence="6">
    <location>
        <begin position="166"/>
        <end position="186"/>
    </location>
</feature>
<feature type="transmembrane region" description="Helical" evidence="6">
    <location>
        <begin position="412"/>
        <end position="429"/>
    </location>
</feature>
<feature type="transmembrane region" description="Helical" evidence="6">
    <location>
        <begin position="120"/>
        <end position="145"/>
    </location>
</feature>
<evidence type="ECO:0000256" key="6">
    <source>
        <dbReference type="SAM" id="Phobius"/>
    </source>
</evidence>
<dbReference type="AlphaFoldDB" id="A0AB34JDA6"/>
<dbReference type="EMBL" id="JBGBPQ010000009">
    <property type="protein sequence ID" value="KAL1519318.1"/>
    <property type="molecule type" value="Genomic_DNA"/>
</dbReference>
<evidence type="ECO:0000256" key="3">
    <source>
        <dbReference type="ARBA" id="ARBA00022989"/>
    </source>
</evidence>
<evidence type="ECO:0000256" key="4">
    <source>
        <dbReference type="ARBA" id="ARBA00023136"/>
    </source>
</evidence>
<feature type="domain" description="Amino acid transporter transmembrane" evidence="7">
    <location>
        <begin position="89"/>
        <end position="490"/>
    </location>
</feature>
<feature type="transmembrane region" description="Helical" evidence="6">
    <location>
        <begin position="362"/>
        <end position="383"/>
    </location>
</feature>